<reference evidence="6 7" key="1">
    <citation type="submission" date="2019-11" db="EMBL/GenBank/DDBJ databases">
        <authorList>
            <person name="Zhang J."/>
            <person name="Sun C."/>
        </authorList>
    </citation>
    <scope>NUCLEOTIDE SEQUENCE [LARGE SCALE GENOMIC DNA]</scope>
    <source>
        <strain evidence="7">sp2</strain>
    </source>
</reference>
<feature type="binding site" evidence="2">
    <location>
        <position position="51"/>
    </location>
    <ligand>
        <name>Fe cation</name>
        <dbReference type="ChEBI" id="CHEBI:24875"/>
    </ligand>
</feature>
<protein>
    <submittedName>
        <fullName evidence="6">Pirin family protein</fullName>
    </submittedName>
</protein>
<dbReference type="InterPro" id="IPR011051">
    <property type="entry name" value="RmlC_Cupin_sf"/>
</dbReference>
<dbReference type="Pfam" id="PF05726">
    <property type="entry name" value="Pirin_C"/>
    <property type="match status" value="1"/>
</dbReference>
<dbReference type="Gene3D" id="2.60.120.10">
    <property type="entry name" value="Jelly Rolls"/>
    <property type="match status" value="2"/>
</dbReference>
<evidence type="ECO:0000313" key="6">
    <source>
        <dbReference type="EMBL" id="QGT78679.1"/>
    </source>
</evidence>
<evidence type="ECO:0000256" key="2">
    <source>
        <dbReference type="PIRSR" id="PIRSR006232-1"/>
    </source>
</evidence>
<dbReference type="GO" id="GO:0046872">
    <property type="term" value="F:metal ion binding"/>
    <property type="evidence" value="ECO:0007669"/>
    <property type="project" value="UniProtKB-KW"/>
</dbReference>
<feature type="binding site" evidence="2">
    <location>
        <position position="97"/>
    </location>
    <ligand>
        <name>Fe cation</name>
        <dbReference type="ChEBI" id="CHEBI:24875"/>
    </ligand>
</feature>
<dbReference type="PANTHER" id="PTHR13903:SF8">
    <property type="entry name" value="PIRIN"/>
    <property type="match status" value="1"/>
</dbReference>
<organism evidence="6 7">
    <name type="scientific">Guyparkeria halophila</name>
    <dbReference type="NCBI Taxonomy" id="47960"/>
    <lineage>
        <taxon>Bacteria</taxon>
        <taxon>Pseudomonadati</taxon>
        <taxon>Pseudomonadota</taxon>
        <taxon>Gammaproteobacteria</taxon>
        <taxon>Chromatiales</taxon>
        <taxon>Thioalkalibacteraceae</taxon>
        <taxon>Guyparkeria</taxon>
    </lineage>
</organism>
<evidence type="ECO:0000313" key="7">
    <source>
        <dbReference type="Proteomes" id="UP000427716"/>
    </source>
</evidence>
<dbReference type="RefSeq" id="WP_156574177.1">
    <property type="nucleotide sequence ID" value="NZ_CP046415.1"/>
</dbReference>
<dbReference type="PANTHER" id="PTHR13903">
    <property type="entry name" value="PIRIN-RELATED"/>
    <property type="match status" value="1"/>
</dbReference>
<dbReference type="PIRSF" id="PIRSF006232">
    <property type="entry name" value="Pirin"/>
    <property type="match status" value="1"/>
</dbReference>
<dbReference type="InterPro" id="IPR003829">
    <property type="entry name" value="Pirin_N_dom"/>
</dbReference>
<dbReference type="SUPFAM" id="SSF51182">
    <property type="entry name" value="RmlC-like cupins"/>
    <property type="match status" value="1"/>
</dbReference>
<name>A0A6I6CWY9_9GAMM</name>
<dbReference type="CDD" id="cd02247">
    <property type="entry name" value="cupin_pirin_C"/>
    <property type="match status" value="1"/>
</dbReference>
<proteinExistence type="inferred from homology"/>
<feature type="domain" description="Pirin C-terminal" evidence="5">
    <location>
        <begin position="163"/>
        <end position="241"/>
    </location>
</feature>
<evidence type="ECO:0000256" key="1">
    <source>
        <dbReference type="ARBA" id="ARBA00008416"/>
    </source>
</evidence>
<comment type="similarity">
    <text evidence="1 3">Belongs to the pirin family.</text>
</comment>
<gene>
    <name evidence="6" type="ORF">GM160_07080</name>
</gene>
<dbReference type="Proteomes" id="UP000427716">
    <property type="component" value="Chromosome"/>
</dbReference>
<dbReference type="KEGG" id="ghl:GM160_07080"/>
<feature type="domain" description="Pirin N-terminal" evidence="4">
    <location>
        <begin position="18"/>
        <end position="112"/>
    </location>
</feature>
<feature type="binding site" evidence="2">
    <location>
        <position position="95"/>
    </location>
    <ligand>
        <name>Fe cation</name>
        <dbReference type="ChEBI" id="CHEBI:24875"/>
    </ligand>
</feature>
<accession>A0A6I6CWY9</accession>
<feature type="binding site" evidence="2">
    <location>
        <position position="53"/>
    </location>
    <ligand>
        <name>Fe cation</name>
        <dbReference type="ChEBI" id="CHEBI:24875"/>
    </ligand>
</feature>
<dbReference type="EMBL" id="CP046415">
    <property type="protein sequence ID" value="QGT78679.1"/>
    <property type="molecule type" value="Genomic_DNA"/>
</dbReference>
<keyword evidence="2" id="KW-0408">Iron</keyword>
<dbReference type="InterPro" id="IPR014710">
    <property type="entry name" value="RmlC-like_jellyroll"/>
</dbReference>
<dbReference type="Pfam" id="PF02678">
    <property type="entry name" value="Pirin"/>
    <property type="match status" value="1"/>
</dbReference>
<evidence type="ECO:0000259" key="4">
    <source>
        <dbReference type="Pfam" id="PF02678"/>
    </source>
</evidence>
<dbReference type="InterPro" id="IPR008778">
    <property type="entry name" value="Pirin_C_dom"/>
</dbReference>
<sequence>MSIEIRDATVMAEGAGARVKRHLPLPAFMNFDPFVMFDHFELGPGTGFPEHPHRGFEAITYLFRGEIEHRDNLGNVSTVGPGGAQRFTAGAGIVHSEMPSVEETTSGIQLWVNLPRRLKASEPAYEEAPAETVPEVAFEGGRERRIAGEGGRVTLMTDALYRHVWLDARGRHAIDLPAGWRAIVYLKDGAARINGQSLSPAQAAFLDGETRIELEAVDDSEVMVAAGRPHGEPIRQRGPYVD</sequence>
<keyword evidence="2" id="KW-0479">Metal-binding</keyword>
<comment type="cofactor">
    <cofactor evidence="2">
        <name>Fe cation</name>
        <dbReference type="ChEBI" id="CHEBI:24875"/>
    </cofactor>
    <text evidence="2">Binds 1 Fe cation per subunit.</text>
</comment>
<evidence type="ECO:0000256" key="3">
    <source>
        <dbReference type="RuleBase" id="RU003457"/>
    </source>
</evidence>
<dbReference type="InterPro" id="IPR012093">
    <property type="entry name" value="Pirin"/>
</dbReference>
<dbReference type="CDD" id="cd02909">
    <property type="entry name" value="cupin_pirin_N"/>
    <property type="match status" value="1"/>
</dbReference>
<dbReference type="AlphaFoldDB" id="A0A6I6CWY9"/>
<keyword evidence="7" id="KW-1185">Reference proteome</keyword>
<evidence type="ECO:0000259" key="5">
    <source>
        <dbReference type="Pfam" id="PF05726"/>
    </source>
</evidence>